<dbReference type="GO" id="GO:0016020">
    <property type="term" value="C:membrane"/>
    <property type="evidence" value="ECO:0007669"/>
    <property type="project" value="InterPro"/>
</dbReference>
<name>A0A4R1K939_9BACT</name>
<organism evidence="4 5">
    <name type="scientific">Seleniivibrio woodruffii</name>
    <dbReference type="NCBI Taxonomy" id="1078050"/>
    <lineage>
        <taxon>Bacteria</taxon>
        <taxon>Pseudomonadati</taxon>
        <taxon>Deferribacterota</taxon>
        <taxon>Deferribacteres</taxon>
        <taxon>Deferribacterales</taxon>
        <taxon>Geovibrionaceae</taxon>
        <taxon>Seleniivibrio</taxon>
    </lineage>
</organism>
<comment type="caution">
    <text evidence="4">The sequence shown here is derived from an EMBL/GenBank/DDBJ whole genome shotgun (WGS) entry which is preliminary data.</text>
</comment>
<dbReference type="InterPro" id="IPR015919">
    <property type="entry name" value="Cadherin-like_sf"/>
</dbReference>
<reference evidence="4 5" key="1">
    <citation type="submission" date="2019-03" db="EMBL/GenBank/DDBJ databases">
        <title>Genomic Encyclopedia of Type Strains, Phase IV (KMG-IV): sequencing the most valuable type-strain genomes for metagenomic binning, comparative biology and taxonomic classification.</title>
        <authorList>
            <person name="Goeker M."/>
        </authorList>
    </citation>
    <scope>NUCLEOTIDE SEQUENCE [LARGE SCALE GENOMIC DNA]</scope>
    <source>
        <strain evidence="4 5">DSM 24984</strain>
    </source>
</reference>
<dbReference type="PANTHER" id="PTHR35812:SF1">
    <property type="entry name" value="LIPOPROTEIN"/>
    <property type="match status" value="1"/>
</dbReference>
<evidence type="ECO:0000256" key="1">
    <source>
        <dbReference type="SAM" id="MobiDB-lite"/>
    </source>
</evidence>
<keyword evidence="5" id="KW-1185">Reference proteome</keyword>
<dbReference type="Pfam" id="PF05345">
    <property type="entry name" value="He_PIG"/>
    <property type="match status" value="1"/>
</dbReference>
<dbReference type="AlphaFoldDB" id="A0A4R1K939"/>
<sequence>MVMKHMILSLLVLVSVAACGGGSSSKDSDKDTNNPPQISGSPETFLKAGTAYTFTPAATDTDGDTVTFSITNKPDWASFDTSTGTLSGTPAQGFYRDIIITASDGEDTASLPAFEIAAAELLLLKTGQTGCWNSAGTSVSCASTYQDGESQTGAAPDFVTNTSDSTVTDNVNGMIWHNLATPTTQTYAAANTLCENSAIGSNTWRLPDISDIEMTADYGKSSAPYLNNSFTNYASGSYWTSRESYGTTGYFWVLNFGTGVQNTDIKDNYNYYRCVSGSNSTLGSFTRDSSNGIVYDSRTGLEWADQSLVSKTWTDALTYCGSLTYGGYSDWRLPNVRELNSISYRASASPAISTAFQYPANSFFWSSTTYQITKTSAWGVDFTTGKGMTSAKTGSGYLKCVRGGQ</sequence>
<evidence type="ECO:0000313" key="5">
    <source>
        <dbReference type="Proteomes" id="UP000294614"/>
    </source>
</evidence>
<protein>
    <submittedName>
        <fullName evidence="4">Uncharacterized protein DUF1566</fullName>
    </submittedName>
</protein>
<keyword evidence="2" id="KW-0732">Signal</keyword>
<evidence type="ECO:0000259" key="3">
    <source>
        <dbReference type="Pfam" id="PF07603"/>
    </source>
</evidence>
<evidence type="ECO:0000313" key="4">
    <source>
        <dbReference type="EMBL" id="TCK60898.1"/>
    </source>
</evidence>
<proteinExistence type="predicted"/>
<feature type="domain" description="Lcl C-terminal" evidence="3">
    <location>
        <begin position="292"/>
        <end position="402"/>
    </location>
</feature>
<feature type="signal peptide" evidence="2">
    <location>
        <begin position="1"/>
        <end position="20"/>
    </location>
</feature>
<dbReference type="EMBL" id="SMGG01000004">
    <property type="protein sequence ID" value="TCK60898.1"/>
    <property type="molecule type" value="Genomic_DNA"/>
</dbReference>
<dbReference type="Gene3D" id="2.60.40.10">
    <property type="entry name" value="Immunoglobulins"/>
    <property type="match status" value="1"/>
</dbReference>
<dbReference type="Proteomes" id="UP000294614">
    <property type="component" value="Unassembled WGS sequence"/>
</dbReference>
<dbReference type="InterPro" id="IPR013783">
    <property type="entry name" value="Ig-like_fold"/>
</dbReference>
<gene>
    <name evidence="4" type="ORF">C8D98_1777</name>
</gene>
<dbReference type="Pfam" id="PF07603">
    <property type="entry name" value="Lcl_C"/>
    <property type="match status" value="2"/>
</dbReference>
<feature type="domain" description="Lcl C-terminal" evidence="3">
    <location>
        <begin position="166"/>
        <end position="275"/>
    </location>
</feature>
<feature type="compositionally biased region" description="Polar residues" evidence="1">
    <location>
        <begin position="33"/>
        <end position="42"/>
    </location>
</feature>
<dbReference type="PROSITE" id="PS51257">
    <property type="entry name" value="PROKAR_LIPOPROTEIN"/>
    <property type="match status" value="1"/>
</dbReference>
<accession>A0A4R1K939</accession>
<dbReference type="GO" id="GO:0005509">
    <property type="term" value="F:calcium ion binding"/>
    <property type="evidence" value="ECO:0007669"/>
    <property type="project" value="InterPro"/>
</dbReference>
<feature type="chain" id="PRO_5020334371" evidence="2">
    <location>
        <begin position="21"/>
        <end position="405"/>
    </location>
</feature>
<dbReference type="PANTHER" id="PTHR35812">
    <property type="entry name" value="LIPOPROTEIN"/>
    <property type="match status" value="1"/>
</dbReference>
<evidence type="ECO:0000256" key="2">
    <source>
        <dbReference type="SAM" id="SignalP"/>
    </source>
</evidence>
<dbReference type="SUPFAM" id="SSF49313">
    <property type="entry name" value="Cadherin-like"/>
    <property type="match status" value="1"/>
</dbReference>
<feature type="region of interest" description="Disordered" evidence="1">
    <location>
        <begin position="23"/>
        <end position="42"/>
    </location>
</feature>
<dbReference type="InterPro" id="IPR011460">
    <property type="entry name" value="Lcl_C"/>
</dbReference>